<evidence type="ECO:0000256" key="12">
    <source>
        <dbReference type="ARBA" id="ARBA00033413"/>
    </source>
</evidence>
<dbReference type="EC" id="2.7.6.3" evidence="3"/>
<evidence type="ECO:0000256" key="8">
    <source>
        <dbReference type="ARBA" id="ARBA00022840"/>
    </source>
</evidence>
<evidence type="ECO:0000256" key="9">
    <source>
        <dbReference type="ARBA" id="ARBA00022909"/>
    </source>
</evidence>
<keyword evidence="15" id="KW-1185">Reference proteome</keyword>
<evidence type="ECO:0000256" key="11">
    <source>
        <dbReference type="ARBA" id="ARBA00029766"/>
    </source>
</evidence>
<dbReference type="PROSITE" id="PS00794">
    <property type="entry name" value="HPPK"/>
    <property type="match status" value="1"/>
</dbReference>
<keyword evidence="8" id="KW-0067">ATP-binding</keyword>
<dbReference type="AlphaFoldDB" id="A0A1H3XDB3"/>
<gene>
    <name evidence="14" type="ORF">SAMN05216562_1473</name>
</gene>
<name>A0A1H3XDB3_9GAMM</name>
<dbReference type="Gene3D" id="3.30.70.560">
    <property type="entry name" value="7,8-Dihydro-6-hydroxymethylpterin-pyrophosphokinase HPPK"/>
    <property type="match status" value="1"/>
</dbReference>
<comment type="function">
    <text evidence="10">Catalyzes the transfer of pyrophosphate from adenosine triphosphate (ATP) to 6-hydroxymethyl-7,8-dihydropterin, an enzymatic step in folate biosynthesis pathway.</text>
</comment>
<dbReference type="GO" id="GO:0046654">
    <property type="term" value="P:tetrahydrofolate biosynthetic process"/>
    <property type="evidence" value="ECO:0007669"/>
    <property type="project" value="UniProtKB-UniPathway"/>
</dbReference>
<dbReference type="GO" id="GO:0016301">
    <property type="term" value="F:kinase activity"/>
    <property type="evidence" value="ECO:0007669"/>
    <property type="project" value="UniProtKB-KW"/>
</dbReference>
<keyword evidence="5" id="KW-0808">Transferase</keyword>
<dbReference type="CDD" id="cd00483">
    <property type="entry name" value="HPPK"/>
    <property type="match status" value="1"/>
</dbReference>
<evidence type="ECO:0000259" key="13">
    <source>
        <dbReference type="PROSITE" id="PS00794"/>
    </source>
</evidence>
<dbReference type="STRING" id="658218.SAMN05216562_1473"/>
<organism evidence="14 15">
    <name type="scientific">Microbulbifer marinus</name>
    <dbReference type="NCBI Taxonomy" id="658218"/>
    <lineage>
        <taxon>Bacteria</taxon>
        <taxon>Pseudomonadati</taxon>
        <taxon>Pseudomonadota</taxon>
        <taxon>Gammaproteobacteria</taxon>
        <taxon>Cellvibrionales</taxon>
        <taxon>Microbulbiferaceae</taxon>
        <taxon>Microbulbifer</taxon>
    </lineage>
</organism>
<sequence length="158" mass="17698">MQRVYIGLGSNLAEPEKQLRSALEAMDTIPATRLLRSSSFYRSAPVGPGEQPDYINAVAELETELAPLALLDRLQAIEAAHGRERSIRWGARTLDLDILLFGREQIDVPRLQVPHPRMAERNFVLLPLAELEPELQLPSGESIQALLQLCPQNRLDKI</sequence>
<evidence type="ECO:0000256" key="10">
    <source>
        <dbReference type="ARBA" id="ARBA00029409"/>
    </source>
</evidence>
<keyword evidence="6" id="KW-0547">Nucleotide-binding</keyword>
<evidence type="ECO:0000313" key="15">
    <source>
        <dbReference type="Proteomes" id="UP000198658"/>
    </source>
</evidence>
<protein>
    <recommendedName>
        <fullName evidence="4">2-amino-4-hydroxy-6-hydroxymethyldihydropteridine pyrophosphokinase</fullName>
        <ecNumber evidence="3">2.7.6.3</ecNumber>
    </recommendedName>
    <alternativeName>
        <fullName evidence="11">6-hydroxymethyl-7,8-dihydropterin pyrophosphokinase</fullName>
    </alternativeName>
    <alternativeName>
        <fullName evidence="12">7,8-dihydro-6-hydroxymethylpterin-pyrophosphokinase</fullName>
    </alternativeName>
</protein>
<accession>A0A1H3XDB3</accession>
<dbReference type="PANTHER" id="PTHR43071">
    <property type="entry name" value="2-AMINO-4-HYDROXY-6-HYDROXYMETHYLDIHYDROPTERIDINE PYROPHOSPHOKINASE"/>
    <property type="match status" value="1"/>
</dbReference>
<evidence type="ECO:0000256" key="7">
    <source>
        <dbReference type="ARBA" id="ARBA00022777"/>
    </source>
</evidence>
<evidence type="ECO:0000256" key="5">
    <source>
        <dbReference type="ARBA" id="ARBA00022679"/>
    </source>
</evidence>
<dbReference type="NCBIfam" id="TIGR01498">
    <property type="entry name" value="folK"/>
    <property type="match status" value="1"/>
</dbReference>
<feature type="domain" description="7,8-dihydro-6-hydroxymethylpterin-pyrophosphokinase" evidence="13">
    <location>
        <begin position="88"/>
        <end position="99"/>
    </location>
</feature>
<dbReference type="PANTHER" id="PTHR43071:SF1">
    <property type="entry name" value="2-AMINO-4-HYDROXY-6-HYDROXYMETHYLDIHYDROPTERIDINE PYROPHOSPHOKINASE"/>
    <property type="match status" value="1"/>
</dbReference>
<evidence type="ECO:0000256" key="1">
    <source>
        <dbReference type="ARBA" id="ARBA00005051"/>
    </source>
</evidence>
<evidence type="ECO:0000256" key="3">
    <source>
        <dbReference type="ARBA" id="ARBA00013253"/>
    </source>
</evidence>
<dbReference type="RefSeq" id="WP_091386560.1">
    <property type="nucleotide sequence ID" value="NZ_FNQO01000001.1"/>
</dbReference>
<comment type="similarity">
    <text evidence="2">Belongs to the HPPK family.</text>
</comment>
<keyword evidence="7 14" id="KW-0418">Kinase</keyword>
<keyword evidence="9" id="KW-0289">Folate biosynthesis</keyword>
<evidence type="ECO:0000256" key="6">
    <source>
        <dbReference type="ARBA" id="ARBA00022741"/>
    </source>
</evidence>
<proteinExistence type="inferred from homology"/>
<dbReference type="Proteomes" id="UP000198658">
    <property type="component" value="Unassembled WGS sequence"/>
</dbReference>
<evidence type="ECO:0000256" key="4">
    <source>
        <dbReference type="ARBA" id="ARBA00016218"/>
    </source>
</evidence>
<reference evidence="15" key="1">
    <citation type="submission" date="2016-10" db="EMBL/GenBank/DDBJ databases">
        <authorList>
            <person name="Varghese N."/>
            <person name="Submissions S."/>
        </authorList>
    </citation>
    <scope>NUCLEOTIDE SEQUENCE [LARGE SCALE GENOMIC DNA]</scope>
    <source>
        <strain evidence="15">CGMCC 1.10657</strain>
    </source>
</reference>
<dbReference type="GO" id="GO:0003848">
    <property type="term" value="F:2-amino-4-hydroxy-6-hydroxymethyldihydropteridine diphosphokinase activity"/>
    <property type="evidence" value="ECO:0007669"/>
    <property type="project" value="UniProtKB-EC"/>
</dbReference>
<comment type="pathway">
    <text evidence="1">Cofactor biosynthesis; tetrahydrofolate biosynthesis; 2-amino-4-hydroxy-6-hydroxymethyl-7,8-dihydropteridine diphosphate from 7,8-dihydroneopterin triphosphate: step 4/4.</text>
</comment>
<dbReference type="SUPFAM" id="SSF55083">
    <property type="entry name" value="6-hydroxymethyl-7,8-dihydropterin pyrophosphokinase, HPPK"/>
    <property type="match status" value="1"/>
</dbReference>
<dbReference type="GO" id="GO:0005524">
    <property type="term" value="F:ATP binding"/>
    <property type="evidence" value="ECO:0007669"/>
    <property type="project" value="UniProtKB-KW"/>
</dbReference>
<dbReference type="OrthoDB" id="9808041at2"/>
<dbReference type="InterPro" id="IPR035907">
    <property type="entry name" value="Hppk_sf"/>
</dbReference>
<dbReference type="InterPro" id="IPR000550">
    <property type="entry name" value="Hppk"/>
</dbReference>
<dbReference type="Pfam" id="PF01288">
    <property type="entry name" value="HPPK"/>
    <property type="match status" value="1"/>
</dbReference>
<dbReference type="UniPathway" id="UPA00077">
    <property type="reaction ID" value="UER00155"/>
</dbReference>
<dbReference type="GO" id="GO:0046656">
    <property type="term" value="P:folic acid biosynthetic process"/>
    <property type="evidence" value="ECO:0007669"/>
    <property type="project" value="UniProtKB-KW"/>
</dbReference>
<dbReference type="EMBL" id="FNQO01000001">
    <property type="protein sequence ID" value="SDZ97220.1"/>
    <property type="molecule type" value="Genomic_DNA"/>
</dbReference>
<evidence type="ECO:0000313" key="14">
    <source>
        <dbReference type="EMBL" id="SDZ97220.1"/>
    </source>
</evidence>
<evidence type="ECO:0000256" key="2">
    <source>
        <dbReference type="ARBA" id="ARBA00005810"/>
    </source>
</evidence>